<dbReference type="InterPro" id="IPR026906">
    <property type="entry name" value="LRR_5"/>
</dbReference>
<dbReference type="Pfam" id="PF13306">
    <property type="entry name" value="LRR_5"/>
    <property type="match status" value="1"/>
</dbReference>
<feature type="compositionally biased region" description="Polar residues" evidence="1">
    <location>
        <begin position="187"/>
        <end position="196"/>
    </location>
</feature>
<evidence type="ECO:0008006" key="4">
    <source>
        <dbReference type="Google" id="ProtNLM"/>
    </source>
</evidence>
<dbReference type="PaxDb" id="2903-EOD14908"/>
<feature type="region of interest" description="Disordered" evidence="1">
    <location>
        <begin position="185"/>
        <end position="206"/>
    </location>
</feature>
<protein>
    <recommendedName>
        <fullName evidence="4">Surface antigen-like protein</fullName>
    </recommendedName>
</protein>
<dbReference type="KEGG" id="ehx:EMIHUDRAFT_432743"/>
<proteinExistence type="predicted"/>
<evidence type="ECO:0000313" key="3">
    <source>
        <dbReference type="Proteomes" id="UP000013827"/>
    </source>
</evidence>
<dbReference type="AlphaFoldDB" id="A0A0D3IUH3"/>
<dbReference type="RefSeq" id="XP_005767337.1">
    <property type="nucleotide sequence ID" value="XM_005767280.1"/>
</dbReference>
<reference evidence="3" key="1">
    <citation type="journal article" date="2013" name="Nature">
        <title>Pan genome of the phytoplankton Emiliania underpins its global distribution.</title>
        <authorList>
            <person name="Read B.A."/>
            <person name="Kegel J."/>
            <person name="Klute M.J."/>
            <person name="Kuo A."/>
            <person name="Lefebvre S.C."/>
            <person name="Maumus F."/>
            <person name="Mayer C."/>
            <person name="Miller J."/>
            <person name="Monier A."/>
            <person name="Salamov A."/>
            <person name="Young J."/>
            <person name="Aguilar M."/>
            <person name="Claverie J.M."/>
            <person name="Frickenhaus S."/>
            <person name="Gonzalez K."/>
            <person name="Herman E.K."/>
            <person name="Lin Y.C."/>
            <person name="Napier J."/>
            <person name="Ogata H."/>
            <person name="Sarno A.F."/>
            <person name="Shmutz J."/>
            <person name="Schroeder D."/>
            <person name="de Vargas C."/>
            <person name="Verret F."/>
            <person name="von Dassow P."/>
            <person name="Valentin K."/>
            <person name="Van de Peer Y."/>
            <person name="Wheeler G."/>
            <person name="Dacks J.B."/>
            <person name="Delwiche C.F."/>
            <person name="Dyhrman S.T."/>
            <person name="Glockner G."/>
            <person name="John U."/>
            <person name="Richards T."/>
            <person name="Worden A.Z."/>
            <person name="Zhang X."/>
            <person name="Grigoriev I.V."/>
            <person name="Allen A.E."/>
            <person name="Bidle K."/>
            <person name="Borodovsky M."/>
            <person name="Bowler C."/>
            <person name="Brownlee C."/>
            <person name="Cock J.M."/>
            <person name="Elias M."/>
            <person name="Gladyshev V.N."/>
            <person name="Groth M."/>
            <person name="Guda C."/>
            <person name="Hadaegh A."/>
            <person name="Iglesias-Rodriguez M.D."/>
            <person name="Jenkins J."/>
            <person name="Jones B.M."/>
            <person name="Lawson T."/>
            <person name="Leese F."/>
            <person name="Lindquist E."/>
            <person name="Lobanov A."/>
            <person name="Lomsadze A."/>
            <person name="Malik S.B."/>
            <person name="Marsh M.E."/>
            <person name="Mackinder L."/>
            <person name="Mock T."/>
            <person name="Mueller-Roeber B."/>
            <person name="Pagarete A."/>
            <person name="Parker M."/>
            <person name="Probert I."/>
            <person name="Quesneville H."/>
            <person name="Raines C."/>
            <person name="Rensing S.A."/>
            <person name="Riano-Pachon D.M."/>
            <person name="Richier S."/>
            <person name="Rokitta S."/>
            <person name="Shiraiwa Y."/>
            <person name="Soanes D.M."/>
            <person name="van der Giezen M."/>
            <person name="Wahlund T.M."/>
            <person name="Williams B."/>
            <person name="Wilson W."/>
            <person name="Wolfe G."/>
            <person name="Wurch L.L."/>
        </authorList>
    </citation>
    <scope>NUCLEOTIDE SEQUENCE</scope>
</reference>
<dbReference type="InterPro" id="IPR032675">
    <property type="entry name" value="LRR_dom_sf"/>
</dbReference>
<dbReference type="Proteomes" id="UP000013827">
    <property type="component" value="Unassembled WGS sequence"/>
</dbReference>
<dbReference type="EnsemblProtists" id="EOD14908">
    <property type="protein sequence ID" value="EOD14908"/>
    <property type="gene ID" value="EMIHUDRAFT_432743"/>
</dbReference>
<name>A0A0D3IUH3_EMIH1</name>
<organism evidence="2 3">
    <name type="scientific">Emiliania huxleyi (strain CCMP1516)</name>
    <dbReference type="NCBI Taxonomy" id="280463"/>
    <lineage>
        <taxon>Eukaryota</taxon>
        <taxon>Haptista</taxon>
        <taxon>Haptophyta</taxon>
        <taxon>Prymnesiophyceae</taxon>
        <taxon>Isochrysidales</taxon>
        <taxon>Noelaerhabdaceae</taxon>
        <taxon>Emiliania</taxon>
    </lineage>
</organism>
<evidence type="ECO:0000313" key="2">
    <source>
        <dbReference type="EnsemblProtists" id="EOD14908"/>
    </source>
</evidence>
<dbReference type="HOGENOM" id="CLU_034334_3_1_1"/>
<evidence type="ECO:0000256" key="1">
    <source>
        <dbReference type="SAM" id="MobiDB-lite"/>
    </source>
</evidence>
<dbReference type="Gene3D" id="3.80.10.10">
    <property type="entry name" value="Ribonuclease Inhibitor"/>
    <property type="match status" value="1"/>
</dbReference>
<dbReference type="GeneID" id="17261041"/>
<sequence>MLSRLATSHSRRADSAETSGEVGGWTVVIADGHAVLPNGMKHLPDKGQGVQQCTALVSVACPRSLISIGDNAFGGCTSLTSIALPTGLTRIGDFAFGKCSLTCIGFPAHLAFIGNGAFFRCRALTSVTLPAGLTSIGARAFYGCSSLTAVKLPAGIASIGVAAFYRSSLPRVIVPTTAEIADDAFPSSVTTPSSVARPQRCAGTRR</sequence>
<keyword evidence="3" id="KW-1185">Reference proteome</keyword>
<dbReference type="InterPro" id="IPR053139">
    <property type="entry name" value="Surface_bspA-like"/>
</dbReference>
<dbReference type="PANTHER" id="PTHR45661">
    <property type="entry name" value="SURFACE ANTIGEN"/>
    <property type="match status" value="1"/>
</dbReference>
<dbReference type="SUPFAM" id="SSF52058">
    <property type="entry name" value="L domain-like"/>
    <property type="match status" value="1"/>
</dbReference>
<reference evidence="2" key="2">
    <citation type="submission" date="2024-10" db="UniProtKB">
        <authorList>
            <consortium name="EnsemblProtists"/>
        </authorList>
    </citation>
    <scope>IDENTIFICATION</scope>
</reference>
<dbReference type="PANTHER" id="PTHR45661:SF3">
    <property type="entry name" value="IG-LIKE DOMAIN-CONTAINING PROTEIN"/>
    <property type="match status" value="1"/>
</dbReference>
<accession>A0A0D3IUH3</accession>